<dbReference type="InterPro" id="IPR011042">
    <property type="entry name" value="6-blade_b-propeller_TolB-like"/>
</dbReference>
<keyword evidence="1" id="KW-0732">Signal</keyword>
<dbReference type="Proteomes" id="UP000029736">
    <property type="component" value="Unassembled WGS sequence"/>
</dbReference>
<sequence>MKRREFLKSSLWAAAGMGLVSWTSRGELVLGHGDFRYKVDLNWGALNAQFYPVKDCHELVQDKQGRIILLTNHTRNNILIYNRDGRLLDAWGTDFPGAHGLTLKDEGGEEFLYITDTERHEVIKTTLNGRVVWAWGYPKASGVYDSPSQYIPTETAVADNGDVYIADGYGSQYILHYNQKGELLNVFGGRGEGEAQFLNAHGICIDQRGQAPELLITARQQNQLKRFGMDGALKGVIDLPGAYICRPVVHGSNVYLGTIWSGDGSSGTGFVSILDEHNRLISAPGGVAPVYEEDQLRPMYQVLRVFTHPHDVCVDEDENLYVAQWNAGFTYPIKLTRV</sequence>
<dbReference type="PANTHER" id="PTHR10680:SF38">
    <property type="entry name" value="BLL1368 PROTEIN"/>
    <property type="match status" value="1"/>
</dbReference>
<protein>
    <submittedName>
        <fullName evidence="3">Peptidylglycine monooxygenase</fullName>
    </submittedName>
</protein>
<dbReference type="STRING" id="1524460.IX84_28265"/>
<proteinExistence type="predicted"/>
<dbReference type="OrthoDB" id="9799230at2"/>
<dbReference type="PANTHER" id="PTHR10680">
    <property type="entry name" value="PEPTIDYL-GLYCINE ALPHA-AMIDATING MONOOXYGENASE"/>
    <property type="match status" value="1"/>
</dbReference>
<accession>A0A098RZ43</accession>
<evidence type="ECO:0000313" key="4">
    <source>
        <dbReference type="Proteomes" id="UP000029736"/>
    </source>
</evidence>
<dbReference type="EMBL" id="JPOS01000090">
    <property type="protein sequence ID" value="KGE85389.1"/>
    <property type="molecule type" value="Genomic_DNA"/>
</dbReference>
<organism evidence="3 4">
    <name type="scientific">Phaeodactylibacter xiamenensis</name>
    <dbReference type="NCBI Taxonomy" id="1524460"/>
    <lineage>
        <taxon>Bacteria</taxon>
        <taxon>Pseudomonadati</taxon>
        <taxon>Bacteroidota</taxon>
        <taxon>Saprospiria</taxon>
        <taxon>Saprospirales</taxon>
        <taxon>Haliscomenobacteraceae</taxon>
        <taxon>Phaeodactylibacter</taxon>
    </lineage>
</organism>
<evidence type="ECO:0000256" key="2">
    <source>
        <dbReference type="ARBA" id="ARBA00023180"/>
    </source>
</evidence>
<keyword evidence="3" id="KW-0560">Oxidoreductase</keyword>
<keyword evidence="3" id="KW-0503">Monooxygenase</keyword>
<evidence type="ECO:0000313" key="3">
    <source>
        <dbReference type="EMBL" id="KGE85389.1"/>
    </source>
</evidence>
<keyword evidence="2" id="KW-0325">Glycoprotein</keyword>
<dbReference type="GO" id="GO:0004497">
    <property type="term" value="F:monooxygenase activity"/>
    <property type="evidence" value="ECO:0007669"/>
    <property type="project" value="UniProtKB-KW"/>
</dbReference>
<dbReference type="SUPFAM" id="SSF101898">
    <property type="entry name" value="NHL repeat"/>
    <property type="match status" value="1"/>
</dbReference>
<evidence type="ECO:0000256" key="1">
    <source>
        <dbReference type="ARBA" id="ARBA00022729"/>
    </source>
</evidence>
<keyword evidence="4" id="KW-1185">Reference proteome</keyword>
<dbReference type="AlphaFoldDB" id="A0A098RZ43"/>
<reference evidence="3 4" key="1">
    <citation type="journal article" date="2014" name="Int. J. Syst. Evol. Microbiol.">
        <title>Phaeodactylibacter xiamenensis gen. nov., sp. nov., a member of the family Saprospiraceae isolated from the marine alga Phaeodactylum tricornutum.</title>
        <authorList>
            <person name="Chen Z.Jr."/>
            <person name="Lei X."/>
            <person name="Lai Q."/>
            <person name="Li Y."/>
            <person name="Zhang B."/>
            <person name="Zhang J."/>
            <person name="Zhang H."/>
            <person name="Yang L."/>
            <person name="Zheng W."/>
            <person name="Tian Y."/>
            <person name="Yu Z."/>
            <person name="Xu H.Jr."/>
            <person name="Zheng T."/>
        </authorList>
    </citation>
    <scope>NUCLEOTIDE SEQUENCE [LARGE SCALE GENOMIC DNA]</scope>
    <source>
        <strain evidence="3 4">KD52</strain>
    </source>
</reference>
<gene>
    <name evidence="3" type="ORF">IX84_28265</name>
</gene>
<name>A0A098RZ43_9BACT</name>
<comment type="caution">
    <text evidence="3">The sequence shown here is derived from an EMBL/GenBank/DDBJ whole genome shotgun (WGS) entry which is preliminary data.</text>
</comment>
<dbReference type="Gene3D" id="2.120.10.30">
    <property type="entry name" value="TolB, C-terminal domain"/>
    <property type="match status" value="1"/>
</dbReference>